<accession>A0A8H4N533</accession>
<evidence type="ECO:0000256" key="2">
    <source>
        <dbReference type="SAM" id="Phobius"/>
    </source>
</evidence>
<feature type="compositionally biased region" description="Low complexity" evidence="1">
    <location>
        <begin position="121"/>
        <end position="145"/>
    </location>
</feature>
<gene>
    <name evidence="3" type="ORF">GTA08_BOTSDO12919</name>
</gene>
<name>A0A8H4N533_9PEZI</name>
<proteinExistence type="predicted"/>
<feature type="region of interest" description="Disordered" evidence="1">
    <location>
        <begin position="66"/>
        <end position="87"/>
    </location>
</feature>
<keyword evidence="2" id="KW-0472">Membrane</keyword>
<feature type="compositionally biased region" description="Basic and acidic residues" evidence="1">
    <location>
        <begin position="258"/>
        <end position="270"/>
    </location>
</feature>
<feature type="region of interest" description="Disordered" evidence="1">
    <location>
        <begin position="221"/>
        <end position="270"/>
    </location>
</feature>
<keyword evidence="4" id="KW-1185">Reference proteome</keyword>
<feature type="region of interest" description="Disordered" evidence="1">
    <location>
        <begin position="113"/>
        <end position="162"/>
    </location>
</feature>
<dbReference type="Proteomes" id="UP000572817">
    <property type="component" value="Unassembled WGS sequence"/>
</dbReference>
<feature type="transmembrane region" description="Helical" evidence="2">
    <location>
        <begin position="6"/>
        <end position="29"/>
    </location>
</feature>
<protein>
    <submittedName>
        <fullName evidence="3">Uncharacterized protein</fullName>
    </submittedName>
</protein>
<sequence length="285" mass="30426">MGLLIAPLPIFGLVLTGIIVSALLTIHIWRSLIDRRRNAIIVRDLESADHSFVEGHGLRGREVFRGSPIGGAPSRSTRALREGGMRNGELDLGDLRVGAVGNNGERPSYFMSGGRDGASDDNANNPFATPTNTVTTQNDGTTSGTWYTPNGDAPLRRSASAAANPSTTAIHYDCDLATSSTDRLPYCTSRANNRSGSAGGGKNGASPLRFGVTVSTVIEDDDPHDIANAKPAGVADGEDRGRSHSRKSNVGRSVSRVLAERRDKRSASRETLHPLEVHPWRLSYT</sequence>
<organism evidence="3 4">
    <name type="scientific">Botryosphaeria dothidea</name>
    <dbReference type="NCBI Taxonomy" id="55169"/>
    <lineage>
        <taxon>Eukaryota</taxon>
        <taxon>Fungi</taxon>
        <taxon>Dikarya</taxon>
        <taxon>Ascomycota</taxon>
        <taxon>Pezizomycotina</taxon>
        <taxon>Dothideomycetes</taxon>
        <taxon>Dothideomycetes incertae sedis</taxon>
        <taxon>Botryosphaeriales</taxon>
        <taxon>Botryosphaeriaceae</taxon>
        <taxon>Botryosphaeria</taxon>
    </lineage>
</organism>
<evidence type="ECO:0000256" key="1">
    <source>
        <dbReference type="SAM" id="MobiDB-lite"/>
    </source>
</evidence>
<dbReference type="OrthoDB" id="10597651at2759"/>
<dbReference type="EMBL" id="WWBZ02000009">
    <property type="protein sequence ID" value="KAF4311439.1"/>
    <property type="molecule type" value="Genomic_DNA"/>
</dbReference>
<reference evidence="3" key="1">
    <citation type="submission" date="2020-04" db="EMBL/GenBank/DDBJ databases">
        <title>Genome Assembly and Annotation of Botryosphaeria dothidea sdau 11-99, a Latent Pathogen of Apple Fruit Ring Rot in China.</title>
        <authorList>
            <person name="Yu C."/>
            <person name="Diao Y."/>
            <person name="Lu Q."/>
            <person name="Zhao J."/>
            <person name="Cui S."/>
            <person name="Peng C."/>
            <person name="He B."/>
            <person name="Liu H."/>
        </authorList>
    </citation>
    <scope>NUCLEOTIDE SEQUENCE [LARGE SCALE GENOMIC DNA]</scope>
    <source>
        <strain evidence="3">Sdau11-99</strain>
    </source>
</reference>
<evidence type="ECO:0000313" key="4">
    <source>
        <dbReference type="Proteomes" id="UP000572817"/>
    </source>
</evidence>
<comment type="caution">
    <text evidence="3">The sequence shown here is derived from an EMBL/GenBank/DDBJ whole genome shotgun (WGS) entry which is preliminary data.</text>
</comment>
<evidence type="ECO:0000313" key="3">
    <source>
        <dbReference type="EMBL" id="KAF4311439.1"/>
    </source>
</evidence>
<dbReference type="AlphaFoldDB" id="A0A8H4N533"/>
<keyword evidence="2" id="KW-1133">Transmembrane helix</keyword>
<keyword evidence="2" id="KW-0812">Transmembrane</keyword>